<accession>A0ABQ5QVJ0</accession>
<dbReference type="Gene3D" id="2.130.10.10">
    <property type="entry name" value="YVTN repeat-like/Quinoprotein amine dehydrogenase"/>
    <property type="match status" value="1"/>
</dbReference>
<evidence type="ECO:0008006" key="4">
    <source>
        <dbReference type="Google" id="ProtNLM"/>
    </source>
</evidence>
<dbReference type="CDD" id="cd15482">
    <property type="entry name" value="Sialidase_non-viral"/>
    <property type="match status" value="1"/>
</dbReference>
<proteinExistence type="predicted"/>
<name>A0ABQ5QVJ0_9ACTN</name>
<evidence type="ECO:0000313" key="3">
    <source>
        <dbReference type="Proteomes" id="UP001144280"/>
    </source>
</evidence>
<dbReference type="InterPro" id="IPR015943">
    <property type="entry name" value="WD40/YVTN_repeat-like_dom_sf"/>
</dbReference>
<comment type="caution">
    <text evidence="2">The sequence shown here is derived from an EMBL/GenBank/DDBJ whole genome shotgun (WGS) entry which is preliminary data.</text>
</comment>
<keyword evidence="3" id="KW-1185">Reference proteome</keyword>
<organism evidence="2 3">
    <name type="scientific">Phytohabitans aurantiacus</name>
    <dbReference type="NCBI Taxonomy" id="3016789"/>
    <lineage>
        <taxon>Bacteria</taxon>
        <taxon>Bacillati</taxon>
        <taxon>Actinomycetota</taxon>
        <taxon>Actinomycetes</taxon>
        <taxon>Micromonosporales</taxon>
        <taxon>Micromonosporaceae</taxon>
    </lineage>
</organism>
<feature type="transmembrane region" description="Helical" evidence="1">
    <location>
        <begin position="40"/>
        <end position="61"/>
    </location>
</feature>
<evidence type="ECO:0000256" key="1">
    <source>
        <dbReference type="SAM" id="Phobius"/>
    </source>
</evidence>
<keyword evidence="1" id="KW-0472">Membrane</keyword>
<evidence type="ECO:0000313" key="2">
    <source>
        <dbReference type="EMBL" id="GLH98282.1"/>
    </source>
</evidence>
<reference evidence="2" key="1">
    <citation type="submission" date="2022-12" db="EMBL/GenBank/DDBJ databases">
        <title>New Phytohabitans aurantiacus sp. RD004123 nov., an actinomycete isolated from soil.</title>
        <authorList>
            <person name="Triningsih D.W."/>
            <person name="Harunari E."/>
            <person name="Igarashi Y."/>
        </authorList>
    </citation>
    <scope>NUCLEOTIDE SEQUENCE</scope>
    <source>
        <strain evidence="2">RD004123</strain>
    </source>
</reference>
<dbReference type="RefSeq" id="WP_281897010.1">
    <property type="nucleotide sequence ID" value="NZ_BSDI01000015.1"/>
</dbReference>
<dbReference type="Proteomes" id="UP001144280">
    <property type="component" value="Unassembled WGS sequence"/>
</dbReference>
<dbReference type="EMBL" id="BSDI01000015">
    <property type="protein sequence ID" value="GLH98282.1"/>
    <property type="molecule type" value="Genomic_DNA"/>
</dbReference>
<dbReference type="SUPFAM" id="SSF110296">
    <property type="entry name" value="Oligoxyloglucan reducing end-specific cellobiohydrolase"/>
    <property type="match status" value="1"/>
</dbReference>
<sequence>MPDLSTRLARERADILDAIDQPPLARIGDRARRRRRQRHAARAGVAAVALTVAGLVALRPWSAEPKPPPPADTGNRTVAPVYTDQGITINGLSGEVPDVPGMITEVEFADPDTGYLIARCVTGDPCSPTLARTSDGGHSWVTTALPPIESDPDLLVFPNGRLAVGGRVSADEGRTWQATPGHKGQPAAAGPGQILRLREAVEVWDSGYGYSGDLATQPGLTVHWLASTATASGDWWAAGQLNGQAAVAVTRDAGQSWKVTPLGVTGQIAQVATLGTHVYAAALDANGLVQAIFHSVDSGATFRQTSAGGGSVAGDLVPLLDGRLLVAGTDRRWYVSGDNGRTFTRAEGTLPAVGRLVRTPAGYVAYDLFNAGWSAFSTDGSTWRKLQIN</sequence>
<keyword evidence="1" id="KW-0812">Transmembrane</keyword>
<keyword evidence="1" id="KW-1133">Transmembrane helix</keyword>
<gene>
    <name evidence="2" type="ORF">Pa4123_35570</name>
</gene>
<protein>
    <recommendedName>
        <fullName evidence="4">Photosynthesis system II assembly factor Ycf48/Hcf136-like domain-containing protein</fullName>
    </recommendedName>
</protein>